<protein>
    <submittedName>
        <fullName evidence="1">Uncharacterized protein</fullName>
    </submittedName>
</protein>
<evidence type="ECO:0000313" key="1">
    <source>
        <dbReference type="EMBL" id="CAK8990742.1"/>
    </source>
</evidence>
<proteinExistence type="predicted"/>
<dbReference type="EMBL" id="CAXAMN010000781">
    <property type="protein sequence ID" value="CAK8990742.1"/>
    <property type="molecule type" value="Genomic_DNA"/>
</dbReference>
<keyword evidence="2" id="KW-1185">Reference proteome</keyword>
<name>A0ABP0HLF5_9DINO</name>
<comment type="caution">
    <text evidence="1">The sequence shown here is derived from an EMBL/GenBank/DDBJ whole genome shotgun (WGS) entry which is preliminary data.</text>
</comment>
<sequence length="241" mass="27255">MPCRIWESERRRQRRLTIPLRRRRHQLVKLRPRDLLIPFAGCLRKLCREVAQRVNTKHFASWSLELVVLQEMKDIAQQFPKDAKTALERLRTLLLAKEGVTAFEVTCSGVSAALSAFLFPEGDEQLKEHLRLFLDHFVTPPGGALVKLVKLCVSSLQRAEQQPLMLFPTQASPAMYLPRHLSVATAQTRAPSFDGLMRLSSTRSLGGASSPLLSVLRLLAKPVKVLPVYLEVFEVGRKKVI</sequence>
<dbReference type="Proteomes" id="UP001642484">
    <property type="component" value="Unassembled WGS sequence"/>
</dbReference>
<organism evidence="1 2">
    <name type="scientific">Durusdinium trenchii</name>
    <dbReference type="NCBI Taxonomy" id="1381693"/>
    <lineage>
        <taxon>Eukaryota</taxon>
        <taxon>Sar</taxon>
        <taxon>Alveolata</taxon>
        <taxon>Dinophyceae</taxon>
        <taxon>Suessiales</taxon>
        <taxon>Symbiodiniaceae</taxon>
        <taxon>Durusdinium</taxon>
    </lineage>
</organism>
<gene>
    <name evidence="1" type="ORF">CCMP2556_LOCUS2175</name>
</gene>
<evidence type="ECO:0000313" key="2">
    <source>
        <dbReference type="Proteomes" id="UP001642484"/>
    </source>
</evidence>
<reference evidence="1 2" key="1">
    <citation type="submission" date="2024-02" db="EMBL/GenBank/DDBJ databases">
        <authorList>
            <person name="Chen Y."/>
            <person name="Shah S."/>
            <person name="Dougan E. K."/>
            <person name="Thang M."/>
            <person name="Chan C."/>
        </authorList>
    </citation>
    <scope>NUCLEOTIDE SEQUENCE [LARGE SCALE GENOMIC DNA]</scope>
</reference>
<accession>A0ABP0HLF5</accession>